<gene>
    <name evidence="2" type="ORF">PDE001_LOCUS10470</name>
</gene>
<keyword evidence="3" id="KW-1185">Reference proteome</keyword>
<accession>A0AAV0VA31</accession>
<proteinExistence type="predicted"/>
<keyword evidence="1" id="KW-0143">Chaperone</keyword>
<dbReference type="InterPro" id="IPR005631">
    <property type="entry name" value="SDH"/>
</dbReference>
<dbReference type="EMBL" id="CANTFM010002277">
    <property type="protein sequence ID" value="CAI5745388.1"/>
    <property type="molecule type" value="Genomic_DNA"/>
</dbReference>
<protein>
    <submittedName>
        <fullName evidence="2">Uncharacterized protein</fullName>
    </submittedName>
</protein>
<dbReference type="Gene3D" id="1.10.150.250">
    <property type="entry name" value="Flavinator of succinate dehydrogenase"/>
    <property type="match status" value="1"/>
</dbReference>
<dbReference type="Pfam" id="PF03937">
    <property type="entry name" value="Sdh5"/>
    <property type="match status" value="1"/>
</dbReference>
<evidence type="ECO:0000256" key="1">
    <source>
        <dbReference type="ARBA" id="ARBA00023186"/>
    </source>
</evidence>
<reference evidence="2" key="1">
    <citation type="submission" date="2022-12" db="EMBL/GenBank/DDBJ databases">
        <authorList>
            <person name="Webb A."/>
        </authorList>
    </citation>
    <scope>NUCLEOTIDE SEQUENCE</scope>
    <source>
        <strain evidence="2">Pd1</strain>
    </source>
</reference>
<evidence type="ECO:0000313" key="3">
    <source>
        <dbReference type="Proteomes" id="UP001162029"/>
    </source>
</evidence>
<comment type="caution">
    <text evidence="2">The sequence shown here is derived from an EMBL/GenBank/DDBJ whole genome shotgun (WGS) entry which is preliminary data.</text>
</comment>
<name>A0AAV0VA31_9STRA</name>
<dbReference type="Proteomes" id="UP001162029">
    <property type="component" value="Unassembled WGS sequence"/>
</dbReference>
<dbReference type="SUPFAM" id="SSF109910">
    <property type="entry name" value="YgfY-like"/>
    <property type="match status" value="1"/>
</dbReference>
<sequence>MKVALTRVIAAARGCSRLPMLHSLSTNTDVDSNAFVHSISKKQAKKALERSAAIRASHFAAKSDFSVSIQGEHQINADEANRKRIIYHSKQRGRLEVDLLLRRWAGQNVLQLSSDELQQRTVARLRWASIEEFAQNKKYMSN</sequence>
<organism evidence="2 3">
    <name type="scientific">Peronospora destructor</name>
    <dbReference type="NCBI Taxonomy" id="86335"/>
    <lineage>
        <taxon>Eukaryota</taxon>
        <taxon>Sar</taxon>
        <taxon>Stramenopiles</taxon>
        <taxon>Oomycota</taxon>
        <taxon>Peronosporomycetes</taxon>
        <taxon>Peronosporales</taxon>
        <taxon>Peronosporaceae</taxon>
        <taxon>Peronospora</taxon>
    </lineage>
</organism>
<dbReference type="AlphaFoldDB" id="A0AAV0VA31"/>
<dbReference type="InterPro" id="IPR036714">
    <property type="entry name" value="SDH_sf"/>
</dbReference>
<evidence type="ECO:0000313" key="2">
    <source>
        <dbReference type="EMBL" id="CAI5745388.1"/>
    </source>
</evidence>